<dbReference type="InterPro" id="IPR036259">
    <property type="entry name" value="MFS_trans_sf"/>
</dbReference>
<organism evidence="9 12">
    <name type="scientific">Zhongshania aliphaticivorans</name>
    <dbReference type="NCBI Taxonomy" id="1470434"/>
    <lineage>
        <taxon>Bacteria</taxon>
        <taxon>Pseudomonadati</taxon>
        <taxon>Pseudomonadota</taxon>
        <taxon>Gammaproteobacteria</taxon>
        <taxon>Cellvibrionales</taxon>
        <taxon>Spongiibacteraceae</taxon>
        <taxon>Zhongshania</taxon>
    </lineage>
</organism>
<feature type="transmembrane region" description="Helical" evidence="7">
    <location>
        <begin position="66"/>
        <end position="87"/>
    </location>
</feature>
<feature type="transmembrane region" description="Helical" evidence="7">
    <location>
        <begin position="28"/>
        <end position="45"/>
    </location>
</feature>
<dbReference type="PROSITE" id="PS50850">
    <property type="entry name" value="MFS"/>
    <property type="match status" value="1"/>
</dbReference>
<feature type="transmembrane region" description="Helical" evidence="7">
    <location>
        <begin position="372"/>
        <end position="397"/>
    </location>
</feature>
<comment type="subcellular location">
    <subcellularLocation>
        <location evidence="1">Membrane</location>
        <topology evidence="1">Multi-pass membrane protein</topology>
    </subcellularLocation>
</comment>
<dbReference type="GO" id="GO:0022857">
    <property type="term" value="F:transmembrane transporter activity"/>
    <property type="evidence" value="ECO:0007669"/>
    <property type="project" value="InterPro"/>
</dbReference>
<proteinExistence type="predicted"/>
<dbReference type="Proteomes" id="UP000439591">
    <property type="component" value="Unassembled WGS sequence"/>
</dbReference>
<feature type="transmembrane region" description="Helical" evidence="7">
    <location>
        <begin position="279"/>
        <end position="299"/>
    </location>
</feature>
<keyword evidence="5 7" id="KW-0472">Membrane</keyword>
<feature type="transmembrane region" description="Helical" evidence="7">
    <location>
        <begin position="99"/>
        <end position="121"/>
    </location>
</feature>
<name>A0A5S9MWQ7_9GAMM</name>
<feature type="transmembrane region" description="Helical" evidence="7">
    <location>
        <begin position="336"/>
        <end position="360"/>
    </location>
</feature>
<dbReference type="InterPro" id="IPR011701">
    <property type="entry name" value="MFS"/>
</dbReference>
<evidence type="ECO:0000256" key="6">
    <source>
        <dbReference type="SAM" id="MobiDB-lite"/>
    </source>
</evidence>
<evidence type="ECO:0000313" key="10">
    <source>
        <dbReference type="EMBL" id="CAA0084681.1"/>
    </source>
</evidence>
<feature type="compositionally biased region" description="Basic and acidic residues" evidence="6">
    <location>
        <begin position="1"/>
        <end position="11"/>
    </location>
</feature>
<evidence type="ECO:0000313" key="9">
    <source>
        <dbReference type="EMBL" id="CAA0081747.1"/>
    </source>
</evidence>
<gene>
    <name evidence="9" type="primary">lgoT</name>
    <name evidence="10" type="ORF">IHBHHGIJ_00727</name>
    <name evidence="9" type="ORF">KFEGEMFD_00423</name>
</gene>
<evidence type="ECO:0000313" key="12">
    <source>
        <dbReference type="Proteomes" id="UP000439591"/>
    </source>
</evidence>
<feature type="transmembrane region" description="Helical" evidence="7">
    <location>
        <begin position="311"/>
        <end position="330"/>
    </location>
</feature>
<dbReference type="EMBL" id="CACSIK010000001">
    <property type="protein sequence ID" value="CAA0084681.1"/>
    <property type="molecule type" value="Genomic_DNA"/>
</dbReference>
<keyword evidence="3 7" id="KW-0812">Transmembrane</keyword>
<feature type="transmembrane region" description="Helical" evidence="7">
    <location>
        <begin position="241"/>
        <end position="259"/>
    </location>
</feature>
<dbReference type="Pfam" id="PF07690">
    <property type="entry name" value="MFS_1"/>
    <property type="match status" value="1"/>
</dbReference>
<evidence type="ECO:0000256" key="2">
    <source>
        <dbReference type="ARBA" id="ARBA00022448"/>
    </source>
</evidence>
<dbReference type="Gene3D" id="1.20.1250.20">
    <property type="entry name" value="MFS general substrate transporter like domains"/>
    <property type="match status" value="1"/>
</dbReference>
<evidence type="ECO:0000259" key="8">
    <source>
        <dbReference type="PROSITE" id="PS50850"/>
    </source>
</evidence>
<dbReference type="PANTHER" id="PTHR23505:SF79">
    <property type="entry name" value="PROTEIN SPINSTER"/>
    <property type="match status" value="1"/>
</dbReference>
<feature type="region of interest" description="Disordered" evidence="6">
    <location>
        <begin position="1"/>
        <end position="20"/>
    </location>
</feature>
<evidence type="ECO:0000256" key="4">
    <source>
        <dbReference type="ARBA" id="ARBA00022989"/>
    </source>
</evidence>
<dbReference type="SUPFAM" id="SSF103473">
    <property type="entry name" value="MFS general substrate transporter"/>
    <property type="match status" value="1"/>
</dbReference>
<feature type="transmembrane region" description="Helical" evidence="7">
    <location>
        <begin position="160"/>
        <end position="179"/>
    </location>
</feature>
<dbReference type="CDD" id="cd17328">
    <property type="entry name" value="MFS_spinster_like"/>
    <property type="match status" value="1"/>
</dbReference>
<feature type="transmembrane region" description="Helical" evidence="7">
    <location>
        <begin position="409"/>
        <end position="430"/>
    </location>
</feature>
<feature type="domain" description="Major facilitator superfamily (MFS) profile" evidence="8">
    <location>
        <begin position="32"/>
        <end position="433"/>
    </location>
</feature>
<keyword evidence="2" id="KW-0813">Transport</keyword>
<evidence type="ECO:0000256" key="1">
    <source>
        <dbReference type="ARBA" id="ARBA00004141"/>
    </source>
</evidence>
<dbReference type="AlphaFoldDB" id="A0A5S9MWQ7"/>
<protein>
    <submittedName>
        <fullName evidence="9">Putative L-galactonate transporter</fullName>
    </submittedName>
</protein>
<keyword evidence="4 7" id="KW-1133">Transmembrane helix</keyword>
<dbReference type="OrthoDB" id="9812221at2"/>
<evidence type="ECO:0000256" key="3">
    <source>
        <dbReference type="ARBA" id="ARBA00022692"/>
    </source>
</evidence>
<feature type="transmembrane region" description="Helical" evidence="7">
    <location>
        <begin position="185"/>
        <end position="204"/>
    </location>
</feature>
<dbReference type="PANTHER" id="PTHR23505">
    <property type="entry name" value="SPINSTER"/>
    <property type="match status" value="1"/>
</dbReference>
<dbReference type="GO" id="GO:0016020">
    <property type="term" value="C:membrane"/>
    <property type="evidence" value="ECO:0007669"/>
    <property type="project" value="UniProtKB-SubCell"/>
</dbReference>
<evidence type="ECO:0000256" key="5">
    <source>
        <dbReference type="ARBA" id="ARBA00023136"/>
    </source>
</evidence>
<reference evidence="11 12" key="1">
    <citation type="submission" date="2019-11" db="EMBL/GenBank/DDBJ databases">
        <authorList>
            <person name="Holert J."/>
        </authorList>
    </citation>
    <scope>NUCLEOTIDE SEQUENCE [LARGE SCALE GENOMIC DNA]</scope>
    <source>
        <strain evidence="9">BC3_2A</strain>
        <strain evidence="10">SB11_1A</strain>
    </source>
</reference>
<evidence type="ECO:0000313" key="11">
    <source>
        <dbReference type="Proteomes" id="UP000435877"/>
    </source>
</evidence>
<dbReference type="RefSeq" id="WP_159267396.1">
    <property type="nucleotide sequence ID" value="NZ_CACSIK010000001.1"/>
</dbReference>
<dbReference type="InterPro" id="IPR044770">
    <property type="entry name" value="MFS_spinster-like"/>
</dbReference>
<evidence type="ECO:0000256" key="7">
    <source>
        <dbReference type="SAM" id="Phobius"/>
    </source>
</evidence>
<dbReference type="InterPro" id="IPR020846">
    <property type="entry name" value="MFS_dom"/>
</dbReference>
<dbReference type="EMBL" id="CACSIM010000001">
    <property type="protein sequence ID" value="CAA0081747.1"/>
    <property type="molecule type" value="Genomic_DNA"/>
</dbReference>
<dbReference type="Proteomes" id="UP000435877">
    <property type="component" value="Unassembled WGS sequence"/>
</dbReference>
<accession>A0A5S9MWQ7</accession>
<keyword evidence="11" id="KW-1185">Reference proteome</keyword>
<sequence length="441" mass="47542">MSEAKSTKIEEQEPPPIPQQDKVDHGLYRWYVLGVLVLVYAFSYMDRQIVSILLEDLRDEFAMTDTQLGLLSGLAFVLFYATLGVPIARLADRSNRVRIVAIAVSVWSAMTAVCGLAGSFWHLFLARVGVGVGEAGGGPPSLAIVSDYFAPKERAFATSIYAMGPTIGSFIGLAAGGWVAQEYGWRWAFLGMGLPGIALGLILYTTVREPVRGGLDPVVTDPKQEQESFFNTVKALIRNRLWLWVTLGQAFAVFVGYGFSSWKPSFYLRKFDLTQAEVGSLLGIMGLLVGVPSLLAGGFIGDRIIARSRKLAVRCIGYSVLLVIPFYATSLVLDSWIATTLLLGVGLMFYQIGYGTSVSISLSAVAPSQRALAMSFGFLLANLLGLGLGPLLIGVISDAASGIFGEDSLAFSLGICLFSMVISFVFYWVAGSEIARQKSAI</sequence>